<dbReference type="Proteomes" id="UP000509383">
    <property type="component" value="Chromosome"/>
</dbReference>
<dbReference type="InterPro" id="IPR040079">
    <property type="entry name" value="Glutathione_S-Trfase"/>
</dbReference>
<dbReference type="Proteomes" id="UP001054892">
    <property type="component" value="Unassembled WGS sequence"/>
</dbReference>
<dbReference type="EMBL" id="BQKM01000001">
    <property type="protein sequence ID" value="GJN50884.1"/>
    <property type="molecule type" value="Genomic_DNA"/>
</dbReference>
<feature type="domain" description="GST C-terminal" evidence="3">
    <location>
        <begin position="89"/>
        <end position="209"/>
    </location>
</feature>
<keyword evidence="7" id="KW-1185">Reference proteome</keyword>
<dbReference type="AlphaFoldDB" id="A0A6J4E8V9"/>
<name>A0A6J4E8V9_9PSED</name>
<dbReference type="CDD" id="cd03207">
    <property type="entry name" value="GST_C_8"/>
    <property type="match status" value="1"/>
</dbReference>
<evidence type="ECO:0000313" key="7">
    <source>
        <dbReference type="Proteomes" id="UP001054892"/>
    </source>
</evidence>
<dbReference type="InterPro" id="IPR036249">
    <property type="entry name" value="Thioredoxin-like_sf"/>
</dbReference>
<dbReference type="KEGG" id="ptw:TUM18999_45740"/>
<dbReference type="Gene3D" id="3.40.30.10">
    <property type="entry name" value="Glutaredoxin"/>
    <property type="match status" value="1"/>
</dbReference>
<dbReference type="PANTHER" id="PTHR44051">
    <property type="entry name" value="GLUTATHIONE S-TRANSFERASE-RELATED"/>
    <property type="match status" value="1"/>
</dbReference>
<dbReference type="InterPro" id="IPR004045">
    <property type="entry name" value="Glutathione_S-Trfase_N"/>
</dbReference>
<dbReference type="InterPro" id="IPR010987">
    <property type="entry name" value="Glutathione-S-Trfase_C-like"/>
</dbReference>
<feature type="domain" description="GST N-terminal" evidence="2">
    <location>
        <begin position="2"/>
        <end position="83"/>
    </location>
</feature>
<dbReference type="Gene3D" id="1.20.1050.10">
    <property type="match status" value="1"/>
</dbReference>
<dbReference type="PROSITE" id="PS50405">
    <property type="entry name" value="GST_CTER"/>
    <property type="match status" value="1"/>
</dbReference>
<sequence length="209" mass="23340">MSRHVTLFHCPHTRSSGVLTLLEELGADYELHLMNMHKGEQRQPAYLAINPMGKVPALRHGETIITEQVAVYLYLADLYADAGLTPAVDSPQRGTFLRWMVFSGTCFEPAVVDHALQRAPVEPSRSPYGDFATVLDTLAEHLQGRTWMLGDSYSVADVLWGTALNWTMAFGLIPERPVFRAYVERFLARPAVQRARAKDVALAESQKAE</sequence>
<evidence type="ECO:0000313" key="4">
    <source>
        <dbReference type="EMBL" id="BCG26383.1"/>
    </source>
</evidence>
<dbReference type="Pfam" id="PF00043">
    <property type="entry name" value="GST_C"/>
    <property type="match status" value="1"/>
</dbReference>
<evidence type="ECO:0000259" key="2">
    <source>
        <dbReference type="PROSITE" id="PS50404"/>
    </source>
</evidence>
<evidence type="ECO:0000256" key="1">
    <source>
        <dbReference type="RuleBase" id="RU003494"/>
    </source>
</evidence>
<dbReference type="Pfam" id="PF02798">
    <property type="entry name" value="GST_N"/>
    <property type="match status" value="1"/>
</dbReference>
<dbReference type="SFLD" id="SFLDG00358">
    <property type="entry name" value="Main_(cytGST)"/>
    <property type="match status" value="1"/>
</dbReference>
<dbReference type="InterPro" id="IPR004046">
    <property type="entry name" value="GST_C"/>
</dbReference>
<evidence type="ECO:0000313" key="6">
    <source>
        <dbReference type="Proteomes" id="UP000509383"/>
    </source>
</evidence>
<dbReference type="SFLD" id="SFLDG01150">
    <property type="entry name" value="Main.1:_Beta-like"/>
    <property type="match status" value="1"/>
</dbReference>
<dbReference type="CDD" id="cd03046">
    <property type="entry name" value="GST_N_GTT1_like"/>
    <property type="match status" value="1"/>
</dbReference>
<protein>
    <submittedName>
        <fullName evidence="4">Glutathione S-transferase</fullName>
    </submittedName>
</protein>
<dbReference type="SUPFAM" id="SSF52833">
    <property type="entry name" value="Thioredoxin-like"/>
    <property type="match status" value="1"/>
</dbReference>
<dbReference type="SUPFAM" id="SSF47616">
    <property type="entry name" value="GST C-terminal domain-like"/>
    <property type="match status" value="1"/>
</dbReference>
<organism evidence="4 6">
    <name type="scientific">Pseudomonas tohonis</name>
    <dbReference type="NCBI Taxonomy" id="2725477"/>
    <lineage>
        <taxon>Bacteria</taxon>
        <taxon>Pseudomonadati</taxon>
        <taxon>Pseudomonadota</taxon>
        <taxon>Gammaproteobacteria</taxon>
        <taxon>Pseudomonadales</taxon>
        <taxon>Pseudomonadaceae</taxon>
        <taxon>Pseudomonas</taxon>
    </lineage>
</organism>
<dbReference type="EMBL" id="AP023189">
    <property type="protein sequence ID" value="BCG26383.1"/>
    <property type="molecule type" value="Genomic_DNA"/>
</dbReference>
<dbReference type="SFLD" id="SFLDS00019">
    <property type="entry name" value="Glutathione_Transferase_(cytos"/>
    <property type="match status" value="1"/>
</dbReference>
<dbReference type="PANTHER" id="PTHR44051:SF21">
    <property type="entry name" value="GLUTATHIONE S-TRANSFERASE FAMILY PROTEIN"/>
    <property type="match status" value="1"/>
</dbReference>
<comment type="similarity">
    <text evidence="1">Belongs to the GST superfamily.</text>
</comment>
<evidence type="ECO:0000313" key="5">
    <source>
        <dbReference type="EMBL" id="GJN50884.1"/>
    </source>
</evidence>
<evidence type="ECO:0000259" key="3">
    <source>
        <dbReference type="PROSITE" id="PS50405"/>
    </source>
</evidence>
<keyword evidence="4" id="KW-0808">Transferase</keyword>
<reference evidence="4 6" key="1">
    <citation type="submission" date="2020-05" db="EMBL/GenBank/DDBJ databases">
        <title>Characterization of novel class B3 metallo-beta-lactamase from novel Pseudomonas species.</title>
        <authorList>
            <person name="Yamada K."/>
            <person name="Aoki K."/>
            <person name="Ishii Y."/>
        </authorList>
    </citation>
    <scope>NUCLEOTIDE SEQUENCE [LARGE SCALE GENOMIC DNA]</scope>
    <source>
        <strain evidence="4 6">TUM18999</strain>
        <strain evidence="5 7">TUM20286</strain>
    </source>
</reference>
<dbReference type="PROSITE" id="PS50404">
    <property type="entry name" value="GST_NTER"/>
    <property type="match status" value="1"/>
</dbReference>
<proteinExistence type="inferred from homology"/>
<dbReference type="GO" id="GO:0016740">
    <property type="term" value="F:transferase activity"/>
    <property type="evidence" value="ECO:0007669"/>
    <property type="project" value="UniProtKB-KW"/>
</dbReference>
<accession>A0A6J4E8V9</accession>
<dbReference type="InterPro" id="IPR036282">
    <property type="entry name" value="Glutathione-S-Trfase_C_sf"/>
</dbReference>
<dbReference type="RefSeq" id="WP_173171801.1">
    <property type="nucleotide sequence ID" value="NZ_AP023189.1"/>
</dbReference>
<gene>
    <name evidence="4" type="ORF">TUM18999_45740</name>
    <name evidence="5" type="ORF">TUM20286_06360</name>
</gene>